<dbReference type="SUPFAM" id="SSF53335">
    <property type="entry name" value="S-adenosyl-L-methionine-dependent methyltransferases"/>
    <property type="match status" value="1"/>
</dbReference>
<dbReference type="GO" id="GO:0032259">
    <property type="term" value="P:methylation"/>
    <property type="evidence" value="ECO:0007669"/>
    <property type="project" value="UniProtKB-KW"/>
</dbReference>
<organism evidence="4 5">
    <name type="scientific">Effrenium voratum</name>
    <dbReference type="NCBI Taxonomy" id="2562239"/>
    <lineage>
        <taxon>Eukaryota</taxon>
        <taxon>Sar</taxon>
        <taxon>Alveolata</taxon>
        <taxon>Dinophyceae</taxon>
        <taxon>Suessiales</taxon>
        <taxon>Symbiodiniaceae</taxon>
        <taxon>Effrenium</taxon>
    </lineage>
</organism>
<dbReference type="InterPro" id="IPR001525">
    <property type="entry name" value="C5_MeTfrase"/>
</dbReference>
<dbReference type="Gene3D" id="3.40.50.150">
    <property type="entry name" value="Vaccinia Virus protein VP39"/>
    <property type="match status" value="1"/>
</dbReference>
<proteinExistence type="predicted"/>
<keyword evidence="5" id="KW-1185">Reference proteome</keyword>
<feature type="compositionally biased region" description="Basic and acidic residues" evidence="3">
    <location>
        <begin position="711"/>
        <end position="725"/>
    </location>
</feature>
<comment type="caution">
    <text evidence="4">The sequence shown here is derived from an EMBL/GenBank/DDBJ whole genome shotgun (WGS) entry which is preliminary data.</text>
</comment>
<evidence type="ECO:0000256" key="3">
    <source>
        <dbReference type="SAM" id="MobiDB-lite"/>
    </source>
</evidence>
<dbReference type="InterPro" id="IPR029063">
    <property type="entry name" value="SAM-dependent_MTases_sf"/>
</dbReference>
<evidence type="ECO:0000313" key="5">
    <source>
        <dbReference type="Proteomes" id="UP001178507"/>
    </source>
</evidence>
<evidence type="ECO:0000313" key="4">
    <source>
        <dbReference type="EMBL" id="CAJ1388895.1"/>
    </source>
</evidence>
<dbReference type="EMBL" id="CAUJNA010001779">
    <property type="protein sequence ID" value="CAJ1388895.1"/>
    <property type="molecule type" value="Genomic_DNA"/>
</dbReference>
<feature type="region of interest" description="Disordered" evidence="3">
    <location>
        <begin position="405"/>
        <end position="424"/>
    </location>
</feature>
<gene>
    <name evidence="4" type="ORF">EVOR1521_LOCUS14651</name>
</gene>
<sequence>MLRQLDKQTAFMATFSAEAYQAAMQTAGVYEAAGNIFWLNLRGSATPGVPINATAVKNLQRSHFKGPAHFDGSVAVAVPKNLALSFGNLRRVSPEEPEHAMLFAVRDAIRAGEAEKTLRSWRSKLLSVTIRFEIIETEQDMFFRAVNLRNKVIEEYEALVRTAVGRVFELVAFRSSMQASGVSGAEELFKAWEANVRQTRSHLAETVTLNFVETAFKVYDNLLGDKKLRASVMRIEERYGKMSPWVWMTNLDAVVLKSKTPQLIEWVLLMVEHLLLTEQMSCKDFTKRTLIPQKQKGLLDLWVFKNDLMRYMVNNLLPKIELTAAQREVLASLTVAEELRSKNKNKQWQGTLPESARLWVTFLTNVVFGVGSDGCLKTTLKATSDINEFIANNTAVAEAFSEVEEKARAEQGRPEQASGGSSAEVQTQALCGVGGMEVSLTELITPEQANQDDGQLEAWFEFMNTKIDQFCKFIVDRGAASMTNSALAAELKENSVLAEINGPALLLYDSKTAGEASSNANVRLPPFRAQHLKRMAQAFIKARDQGGDDIDQQEELRDGDIIMVLDGGRHGNDGSIQGSFTKISGESITKEHKVLVGGAVEATAAQATKPSFPDDSEPVFWHYSPPVLFSELLHNFRPMVVVRGNETDHCMAMECIKAKIPLVSICLSETHKEALTAQVKRRLWKAMQTESVPEVYAKKRAKKAEEGEDDKEAKTEETGGEPEPKKPKKGGRPTSSANASAAETARQATRRDDSHDANETMRKALQETAKISLPPVRVPHTLCFCSDNDSAVRYDVSWKVLNARVHAGVPQNRERVFVVAIKRSIQKRPMVWPQERPTQPLSKYIDLSLRGAASELDKLPRGARKNLDGALKTIRQRGGDPQKDLYVIDLSPSQGRGPSFMKDICPCVTASRGKGQGFWLSSLGRWTNRTELLGLMGVSRARLPENVISEASLGKIAGNVVPVPLMEAQRACCGRRGRRAALALLGGRGDSNYNKQQAGEGRDSAVEGTAAWSSTWSSTSSSCLPLLSAALLHLTLLDLALLNLALQLLDLQRRRLRALSAGPGKAQIKRLVERAFAAQIEDFRGIVNDLRRGQDAQSERQLSASLAALCLEMAKAEVDLQWTPALAVDRLPRALAAVDLRRATVVDQRAEVPRPRRAARVVDLTVAKLDLVARLALAVAAEAGGGGSELDALEKRAQRKFAVALRLSAALAAWLMGRSLGLISGVLQ</sequence>
<protein>
    <submittedName>
        <fullName evidence="4">Uncharacterized protein</fullName>
    </submittedName>
</protein>
<evidence type="ECO:0000256" key="2">
    <source>
        <dbReference type="ARBA" id="ARBA00022679"/>
    </source>
</evidence>
<feature type="compositionally biased region" description="Low complexity" evidence="3">
    <location>
        <begin position="732"/>
        <end position="747"/>
    </location>
</feature>
<dbReference type="Pfam" id="PF00145">
    <property type="entry name" value="DNA_methylase"/>
    <property type="match status" value="1"/>
</dbReference>
<feature type="region of interest" description="Disordered" evidence="3">
    <location>
        <begin position="698"/>
        <end position="757"/>
    </location>
</feature>
<keyword evidence="2" id="KW-0808">Transferase</keyword>
<dbReference type="Proteomes" id="UP001178507">
    <property type="component" value="Unassembled WGS sequence"/>
</dbReference>
<name>A0AA36IJQ9_9DINO</name>
<dbReference type="GO" id="GO:0008168">
    <property type="term" value="F:methyltransferase activity"/>
    <property type="evidence" value="ECO:0007669"/>
    <property type="project" value="UniProtKB-KW"/>
</dbReference>
<dbReference type="AlphaFoldDB" id="A0AA36IJQ9"/>
<evidence type="ECO:0000256" key="1">
    <source>
        <dbReference type="ARBA" id="ARBA00022603"/>
    </source>
</evidence>
<reference evidence="4" key="1">
    <citation type="submission" date="2023-08" db="EMBL/GenBank/DDBJ databases">
        <authorList>
            <person name="Chen Y."/>
            <person name="Shah S."/>
            <person name="Dougan E. K."/>
            <person name="Thang M."/>
            <person name="Chan C."/>
        </authorList>
    </citation>
    <scope>NUCLEOTIDE SEQUENCE</scope>
</reference>
<keyword evidence="1" id="KW-0489">Methyltransferase</keyword>
<accession>A0AA36IJQ9</accession>